<feature type="non-terminal residue" evidence="1">
    <location>
        <position position="73"/>
    </location>
</feature>
<name>A0A382TVN0_9ZZZZ</name>
<accession>A0A382TVN0</accession>
<proteinExistence type="predicted"/>
<evidence type="ECO:0000313" key="1">
    <source>
        <dbReference type="EMBL" id="SVD26114.1"/>
    </source>
</evidence>
<protein>
    <submittedName>
        <fullName evidence="1">Uncharacterized protein</fullName>
    </submittedName>
</protein>
<organism evidence="1">
    <name type="scientific">marine metagenome</name>
    <dbReference type="NCBI Taxonomy" id="408172"/>
    <lineage>
        <taxon>unclassified sequences</taxon>
        <taxon>metagenomes</taxon>
        <taxon>ecological metagenomes</taxon>
    </lineage>
</organism>
<dbReference type="AlphaFoldDB" id="A0A382TVN0"/>
<reference evidence="1" key="1">
    <citation type="submission" date="2018-05" db="EMBL/GenBank/DDBJ databases">
        <authorList>
            <person name="Lanie J.A."/>
            <person name="Ng W.-L."/>
            <person name="Kazmierczak K.M."/>
            <person name="Andrzejewski T.M."/>
            <person name="Davidsen T.M."/>
            <person name="Wayne K.J."/>
            <person name="Tettelin H."/>
            <person name="Glass J.I."/>
            <person name="Rusch D."/>
            <person name="Podicherti R."/>
            <person name="Tsui H.-C.T."/>
            <person name="Winkler M.E."/>
        </authorList>
    </citation>
    <scope>NUCLEOTIDE SEQUENCE</scope>
</reference>
<gene>
    <name evidence="1" type="ORF">METZ01_LOCUS378968</name>
</gene>
<dbReference type="EMBL" id="UINC01139519">
    <property type="protein sequence ID" value="SVD26114.1"/>
    <property type="molecule type" value="Genomic_DNA"/>
</dbReference>
<sequence>MAEGFKSCESAERIFKELVDNKQEVGAYGISGGDSTVDYNSTKWLIDNKNLADYNNDTSRTDQFQLSYEIKGF</sequence>